<dbReference type="SUPFAM" id="SSF47616">
    <property type="entry name" value="GST C-terminal domain-like"/>
    <property type="match status" value="1"/>
</dbReference>
<sequence>MPDLILHHYTTSPFSEKVRLILGAKKLPWKSVFIPPIMPKPDVELLTGGYRKTPFLQIGADMYCDSALIADVLEHLQPEPTLYPEPEKGLSRILAQWADTTLFWAAMAWNLQPRGAAEVFAKAPPEAAKAFGEDRGKMSAGNMTRLRPADATSAYKSYLRRLSDMLDDRHFLLGEVPSISDFAAYHPLWYTRRIESVRTILDLTPAVVDWMDRMAAIGHGAPEKFTSDEAIAVAKAATPHTLLTDSTFQDDHGIALGSAVTIRAESFGLEETAGTLVAATRTHYTLERSGERIGTVHVHFPRIGYVLKKAEA</sequence>
<dbReference type="PANTHER" id="PTHR43968">
    <property type="match status" value="1"/>
</dbReference>
<dbReference type="AlphaFoldDB" id="A0A0D0L2S0"/>
<gene>
    <name evidence="2" type="ORF">RT97_25490</name>
</gene>
<dbReference type="PROSITE" id="PS50404">
    <property type="entry name" value="GST_NTER"/>
    <property type="match status" value="1"/>
</dbReference>
<feature type="domain" description="GST N-terminal" evidence="1">
    <location>
        <begin position="2"/>
        <end position="81"/>
    </location>
</feature>
<dbReference type="RefSeq" id="WP_042581636.1">
    <property type="nucleotide sequence ID" value="NZ_JXQQ01000075.1"/>
</dbReference>
<dbReference type="SUPFAM" id="SSF52833">
    <property type="entry name" value="Thioredoxin-like"/>
    <property type="match status" value="1"/>
</dbReference>
<dbReference type="CDD" id="cd00570">
    <property type="entry name" value="GST_N_family"/>
    <property type="match status" value="1"/>
</dbReference>
<name>A0A0D0L2S0_VARPD</name>
<dbReference type="InterPro" id="IPR036249">
    <property type="entry name" value="Thioredoxin-like_sf"/>
</dbReference>
<dbReference type="Pfam" id="PF13410">
    <property type="entry name" value="GST_C_2"/>
    <property type="match status" value="1"/>
</dbReference>
<keyword evidence="2" id="KW-0808">Transferase</keyword>
<dbReference type="Proteomes" id="UP000032067">
    <property type="component" value="Unassembled WGS sequence"/>
</dbReference>
<dbReference type="EMBL" id="JXQQ01000075">
    <property type="protein sequence ID" value="KIQ23393.1"/>
    <property type="molecule type" value="Genomic_DNA"/>
</dbReference>
<protein>
    <submittedName>
        <fullName evidence="2">Glutathione S-transferase</fullName>
    </submittedName>
</protein>
<reference evidence="2 3" key="1">
    <citation type="submission" date="2014-12" db="EMBL/GenBank/DDBJ databases">
        <title>16Stimator: statistical estimation of ribosomal gene copy numbers from draft genome assemblies.</title>
        <authorList>
            <person name="Perisin M.A."/>
            <person name="Vetter M."/>
            <person name="Gilbert J.A."/>
            <person name="Bergelson J."/>
        </authorList>
    </citation>
    <scope>NUCLEOTIDE SEQUENCE [LARGE SCALE GENOMIC DNA]</scope>
    <source>
        <strain evidence="2 3">MEDvA23</strain>
    </source>
</reference>
<dbReference type="CDD" id="cd00299">
    <property type="entry name" value="GST_C_family"/>
    <property type="match status" value="1"/>
</dbReference>
<dbReference type="InterPro" id="IPR036282">
    <property type="entry name" value="Glutathione-S-Trfase_C_sf"/>
</dbReference>
<dbReference type="OrthoDB" id="5791869at2"/>
<evidence type="ECO:0000313" key="2">
    <source>
        <dbReference type="EMBL" id="KIQ23393.1"/>
    </source>
</evidence>
<accession>A0A0D0L2S0</accession>
<dbReference type="InterPro" id="IPR004045">
    <property type="entry name" value="Glutathione_S-Trfase_N"/>
</dbReference>
<proteinExistence type="predicted"/>
<organism evidence="2 3">
    <name type="scientific">Variovorax paradoxus</name>
    <dbReference type="NCBI Taxonomy" id="34073"/>
    <lineage>
        <taxon>Bacteria</taxon>
        <taxon>Pseudomonadati</taxon>
        <taxon>Pseudomonadota</taxon>
        <taxon>Betaproteobacteria</taxon>
        <taxon>Burkholderiales</taxon>
        <taxon>Comamonadaceae</taxon>
        <taxon>Variovorax</taxon>
    </lineage>
</organism>
<dbReference type="GO" id="GO:0005737">
    <property type="term" value="C:cytoplasm"/>
    <property type="evidence" value="ECO:0007669"/>
    <property type="project" value="TreeGrafter"/>
</dbReference>
<dbReference type="GO" id="GO:0016740">
    <property type="term" value="F:transferase activity"/>
    <property type="evidence" value="ECO:0007669"/>
    <property type="project" value="UniProtKB-KW"/>
</dbReference>
<evidence type="ECO:0000259" key="1">
    <source>
        <dbReference type="PROSITE" id="PS50404"/>
    </source>
</evidence>
<dbReference type="Gene3D" id="3.40.30.110">
    <property type="match status" value="2"/>
</dbReference>
<dbReference type="InterPro" id="IPR050983">
    <property type="entry name" value="GST_Omega/HSP26"/>
</dbReference>
<dbReference type="Pfam" id="PF13417">
    <property type="entry name" value="GST_N_3"/>
    <property type="match status" value="1"/>
</dbReference>
<comment type="caution">
    <text evidence="2">The sequence shown here is derived from an EMBL/GenBank/DDBJ whole genome shotgun (WGS) entry which is preliminary data.</text>
</comment>
<evidence type="ECO:0000313" key="3">
    <source>
        <dbReference type="Proteomes" id="UP000032067"/>
    </source>
</evidence>
<dbReference type="PANTHER" id="PTHR43968:SF6">
    <property type="entry name" value="GLUTATHIONE S-TRANSFERASE OMEGA"/>
    <property type="match status" value="1"/>
</dbReference>